<dbReference type="GO" id="GO:0022857">
    <property type="term" value="F:transmembrane transporter activity"/>
    <property type="evidence" value="ECO:0007669"/>
    <property type="project" value="InterPro"/>
</dbReference>
<evidence type="ECO:0000256" key="6">
    <source>
        <dbReference type="RuleBase" id="RU363077"/>
    </source>
</evidence>
<feature type="transmembrane region" description="Helical" evidence="6">
    <location>
        <begin position="129"/>
        <end position="149"/>
    </location>
</feature>
<feature type="transmembrane region" description="Helical" evidence="6">
    <location>
        <begin position="97"/>
        <end position="117"/>
    </location>
</feature>
<comment type="caution">
    <text evidence="8">The sequence shown here is derived from an EMBL/GenBank/DDBJ whole genome shotgun (WGS) entry which is preliminary data.</text>
</comment>
<keyword evidence="5 6" id="KW-0472">Membrane</keyword>
<sequence length="380" mass="40565">MQDFFTCAAVLIFAQTGYAGSAVVAQVFASGSVDPFVLSWIRDTLAVPFMLALSIWVEGVHPPSRKELWKFALVGGVGIYAAQLMYILGLFLTNASVASLLSPTMPVMCSILAVITGQEDLPRLSRLHGCLKSGGILLACCGAIMIVALGKSKSKGSDDDDDESSNARFIAGELLILGNCAASALYLVLQKILFFGRAGQKSELDAPNSLTAAGIAWRELPFTIIAYCYVVGAGFMTLTTMFLACVSPTYVPKDTHEHVSRFDVPAKAWIVLVYMVLVTSVFCYCAATWANKRLPASVVTAFWPCQAMAGVLLSVVFLGAIPNLFDLLGGLAIILGLLAVCSGNHLLDAEERMLCKNDSDLQVGPDINTSLLGCLPEQKT</sequence>
<keyword evidence="9" id="KW-1185">Reference proteome</keyword>
<feature type="transmembrane region" description="Helical" evidence="6">
    <location>
        <begin position="301"/>
        <end position="321"/>
    </location>
</feature>
<feature type="transmembrane region" description="Helical" evidence="6">
    <location>
        <begin position="37"/>
        <end position="56"/>
    </location>
</feature>
<comment type="subcellular location">
    <subcellularLocation>
        <location evidence="1 6">Membrane</location>
        <topology evidence="1 6">Multi-pass membrane protein</topology>
    </subcellularLocation>
</comment>
<feature type="domain" description="EamA" evidence="7">
    <location>
        <begin position="256"/>
        <end position="340"/>
    </location>
</feature>
<proteinExistence type="inferred from homology"/>
<evidence type="ECO:0000313" key="9">
    <source>
        <dbReference type="Proteomes" id="UP001190700"/>
    </source>
</evidence>
<evidence type="ECO:0000256" key="1">
    <source>
        <dbReference type="ARBA" id="ARBA00004141"/>
    </source>
</evidence>
<dbReference type="SUPFAM" id="SSF103481">
    <property type="entry name" value="Multidrug resistance efflux transporter EmrE"/>
    <property type="match status" value="2"/>
</dbReference>
<evidence type="ECO:0000256" key="3">
    <source>
        <dbReference type="ARBA" id="ARBA00022692"/>
    </source>
</evidence>
<keyword evidence="3 6" id="KW-0812">Transmembrane</keyword>
<evidence type="ECO:0000256" key="2">
    <source>
        <dbReference type="ARBA" id="ARBA00007635"/>
    </source>
</evidence>
<feature type="transmembrane region" description="Helical" evidence="6">
    <location>
        <begin position="224"/>
        <end position="249"/>
    </location>
</feature>
<evidence type="ECO:0000256" key="5">
    <source>
        <dbReference type="ARBA" id="ARBA00023136"/>
    </source>
</evidence>
<organism evidence="8 9">
    <name type="scientific">Cymbomonas tetramitiformis</name>
    <dbReference type="NCBI Taxonomy" id="36881"/>
    <lineage>
        <taxon>Eukaryota</taxon>
        <taxon>Viridiplantae</taxon>
        <taxon>Chlorophyta</taxon>
        <taxon>Pyramimonadophyceae</taxon>
        <taxon>Pyramimonadales</taxon>
        <taxon>Pyramimonadaceae</taxon>
        <taxon>Cymbomonas</taxon>
    </lineage>
</organism>
<reference evidence="8 9" key="1">
    <citation type="journal article" date="2015" name="Genome Biol. Evol.">
        <title>Comparative Genomics of a Bacterivorous Green Alga Reveals Evolutionary Causalities and Consequences of Phago-Mixotrophic Mode of Nutrition.</title>
        <authorList>
            <person name="Burns J.A."/>
            <person name="Paasch A."/>
            <person name="Narechania A."/>
            <person name="Kim E."/>
        </authorList>
    </citation>
    <scope>NUCLEOTIDE SEQUENCE [LARGE SCALE GENOMIC DNA]</scope>
    <source>
        <strain evidence="8 9">PLY_AMNH</strain>
    </source>
</reference>
<feature type="transmembrane region" description="Helical" evidence="6">
    <location>
        <begin position="169"/>
        <end position="189"/>
    </location>
</feature>
<evidence type="ECO:0000256" key="4">
    <source>
        <dbReference type="ARBA" id="ARBA00022989"/>
    </source>
</evidence>
<accession>A0AAE0LLP5</accession>
<dbReference type="PANTHER" id="PTHR31218">
    <property type="entry name" value="WAT1-RELATED PROTEIN"/>
    <property type="match status" value="1"/>
</dbReference>
<name>A0AAE0LLP5_9CHLO</name>
<dbReference type="InterPro" id="IPR000620">
    <property type="entry name" value="EamA_dom"/>
</dbReference>
<feature type="domain" description="EamA" evidence="7">
    <location>
        <begin position="10"/>
        <end position="136"/>
    </location>
</feature>
<dbReference type="Proteomes" id="UP001190700">
    <property type="component" value="Unassembled WGS sequence"/>
</dbReference>
<feature type="transmembrane region" description="Helical" evidence="6">
    <location>
        <begin position="327"/>
        <end position="347"/>
    </location>
</feature>
<keyword evidence="4 6" id="KW-1133">Transmembrane helix</keyword>
<dbReference type="GO" id="GO:0016020">
    <property type="term" value="C:membrane"/>
    <property type="evidence" value="ECO:0007669"/>
    <property type="project" value="UniProtKB-SubCell"/>
</dbReference>
<protein>
    <recommendedName>
        <fullName evidence="6">WAT1-related protein</fullName>
    </recommendedName>
</protein>
<dbReference type="Pfam" id="PF00892">
    <property type="entry name" value="EamA"/>
    <property type="match status" value="2"/>
</dbReference>
<comment type="similarity">
    <text evidence="2 6">Belongs to the drug/metabolite transporter (DMT) superfamily. Plant drug/metabolite exporter (P-DME) (TC 2.A.7.4) family.</text>
</comment>
<dbReference type="EMBL" id="LGRX02000046">
    <property type="protein sequence ID" value="KAK3289757.1"/>
    <property type="molecule type" value="Genomic_DNA"/>
</dbReference>
<gene>
    <name evidence="8" type="ORF">CYMTET_2824</name>
</gene>
<feature type="transmembrane region" description="Helical" evidence="6">
    <location>
        <begin position="269"/>
        <end position="289"/>
    </location>
</feature>
<dbReference type="InterPro" id="IPR037185">
    <property type="entry name" value="EmrE-like"/>
</dbReference>
<evidence type="ECO:0000259" key="7">
    <source>
        <dbReference type="Pfam" id="PF00892"/>
    </source>
</evidence>
<feature type="transmembrane region" description="Helical" evidence="6">
    <location>
        <begin position="68"/>
        <end position="91"/>
    </location>
</feature>
<dbReference type="AlphaFoldDB" id="A0AAE0LLP5"/>
<evidence type="ECO:0000313" key="8">
    <source>
        <dbReference type="EMBL" id="KAK3289757.1"/>
    </source>
</evidence>
<dbReference type="InterPro" id="IPR030184">
    <property type="entry name" value="WAT1-related"/>
</dbReference>